<dbReference type="InterPro" id="IPR018392">
    <property type="entry name" value="LysM"/>
</dbReference>
<dbReference type="OrthoDB" id="2136274at2"/>
<dbReference type="PROSITE" id="PS50847">
    <property type="entry name" value="GRAM_POS_ANCHORING"/>
    <property type="match status" value="1"/>
</dbReference>
<evidence type="ECO:0000313" key="11">
    <source>
        <dbReference type="Proteomes" id="UP000189941"/>
    </source>
</evidence>
<feature type="chain" id="PRO_5012572070" evidence="7">
    <location>
        <begin position="24"/>
        <end position="467"/>
    </location>
</feature>
<reference evidence="11" key="1">
    <citation type="submission" date="2017-02" db="EMBL/GenBank/DDBJ databases">
        <authorList>
            <person name="Varghese N."/>
            <person name="Submissions S."/>
        </authorList>
    </citation>
    <scope>NUCLEOTIDE SEQUENCE [LARGE SCALE GENOMIC DNA]</scope>
    <source>
        <strain evidence="11">DSM 15739</strain>
    </source>
</reference>
<proteinExistence type="predicted"/>
<dbReference type="CDD" id="cd00118">
    <property type="entry name" value="LysM"/>
    <property type="match status" value="1"/>
</dbReference>
<dbReference type="EMBL" id="FUWO01000020">
    <property type="protein sequence ID" value="SJZ80404.1"/>
    <property type="molecule type" value="Genomic_DNA"/>
</dbReference>
<dbReference type="Pfam" id="PF00746">
    <property type="entry name" value="Gram_pos_anchor"/>
    <property type="match status" value="1"/>
</dbReference>
<dbReference type="PANTHER" id="PTHR33734">
    <property type="entry name" value="LYSM DOMAIN-CONTAINING GPI-ANCHORED PROTEIN 2"/>
    <property type="match status" value="1"/>
</dbReference>
<dbReference type="Pfam" id="PF01476">
    <property type="entry name" value="LysM"/>
    <property type="match status" value="1"/>
</dbReference>
<feature type="domain" description="Gram-positive cocci surface proteins LPxTG" evidence="8">
    <location>
        <begin position="432"/>
        <end position="467"/>
    </location>
</feature>
<keyword evidence="4" id="KW-0572">Peptidoglycan-anchor</keyword>
<dbReference type="RefSeq" id="WP_078756488.1">
    <property type="nucleotide sequence ID" value="NZ_FUWO01000020.1"/>
</dbReference>
<feature type="signal peptide" evidence="7">
    <location>
        <begin position="1"/>
        <end position="23"/>
    </location>
</feature>
<protein>
    <submittedName>
        <fullName evidence="10">LPXTG-motif cell wall anchor domain-containing protein</fullName>
    </submittedName>
</protein>
<gene>
    <name evidence="10" type="ORF">SAMN02746011_01801</name>
</gene>
<dbReference type="AlphaFoldDB" id="A0A1T4NMG4"/>
<dbReference type="SUPFAM" id="SSF101967">
    <property type="entry name" value="Adhesin YadA, collagen-binding domain"/>
    <property type="match status" value="1"/>
</dbReference>
<evidence type="ECO:0000259" key="9">
    <source>
        <dbReference type="PROSITE" id="PS51782"/>
    </source>
</evidence>
<dbReference type="InterPro" id="IPR019931">
    <property type="entry name" value="LPXTG_anchor"/>
</dbReference>
<feature type="domain" description="LysM" evidence="9">
    <location>
        <begin position="352"/>
        <end position="395"/>
    </location>
</feature>
<evidence type="ECO:0000259" key="8">
    <source>
        <dbReference type="PROSITE" id="PS50847"/>
    </source>
</evidence>
<keyword evidence="11" id="KW-1185">Reference proteome</keyword>
<evidence type="ECO:0000256" key="6">
    <source>
        <dbReference type="SAM" id="Phobius"/>
    </source>
</evidence>
<dbReference type="InterPro" id="IPR036779">
    <property type="entry name" value="LysM_dom_sf"/>
</dbReference>
<dbReference type="PROSITE" id="PS51782">
    <property type="entry name" value="LYSM"/>
    <property type="match status" value="1"/>
</dbReference>
<keyword evidence="3 7" id="KW-0732">Signal</keyword>
<dbReference type="NCBIfam" id="TIGR01167">
    <property type="entry name" value="LPXTG_anchor"/>
    <property type="match status" value="1"/>
</dbReference>
<keyword evidence="6" id="KW-0472">Membrane</keyword>
<evidence type="ECO:0000256" key="1">
    <source>
        <dbReference type="ARBA" id="ARBA00022512"/>
    </source>
</evidence>
<organism evidence="10 11">
    <name type="scientific">Globicatella sulfidifaciens DSM 15739</name>
    <dbReference type="NCBI Taxonomy" id="1121925"/>
    <lineage>
        <taxon>Bacteria</taxon>
        <taxon>Bacillati</taxon>
        <taxon>Bacillota</taxon>
        <taxon>Bacilli</taxon>
        <taxon>Lactobacillales</taxon>
        <taxon>Aerococcaceae</taxon>
        <taxon>Globicatella</taxon>
    </lineage>
</organism>
<feature type="transmembrane region" description="Helical" evidence="6">
    <location>
        <begin position="440"/>
        <end position="460"/>
    </location>
</feature>
<dbReference type="InterPro" id="IPR011049">
    <property type="entry name" value="Serralysin-like_metalloprot_C"/>
</dbReference>
<feature type="region of interest" description="Disordered" evidence="5">
    <location>
        <begin position="234"/>
        <end position="351"/>
    </location>
</feature>
<evidence type="ECO:0000256" key="2">
    <source>
        <dbReference type="ARBA" id="ARBA00022525"/>
    </source>
</evidence>
<accession>A0A1T4NMG4</accession>
<evidence type="ECO:0000256" key="5">
    <source>
        <dbReference type="SAM" id="MobiDB-lite"/>
    </source>
</evidence>
<dbReference type="Proteomes" id="UP000189941">
    <property type="component" value="Unassembled WGS sequence"/>
</dbReference>
<sequence>MKKLSKYLLISALTLGLVNPVFAQEETTTEEEVTNEAVSDTTVEETVAETVSDGLDETEDVTDQVTEATAQYVIENSSTRKFVFDNEEVAPQPWEQVKDAAAATEAEDGLKDMNIEWGRLNTDLYSGDEVVYEAGTPVFRVVNHGTKNTSDFAIFGTITYPGAETFGHVAAQYVDSEGFTYVEDAGTESVDVFTQAEAFKSSALENATARLNPALDDELPPLTEQLLFTENAEGVFELTPKVDEETTAEESEDTTAEGDETSETTEETSAEGDETSETTEDTTAEGDETSEEAEDTTAEGDETSETTEETSAEGDETSEEAEDTTAEGDETSETTEETSAEGDETSEEAEEKTYVVAEGDTLNKIAKEFGVTVEALKAANNLTDDNIFVGQTLKIPAKGETEDTGNAEETPTLSVSQETSVITTTTKDGKSLPQTGERNATIVIVGALVLAGLGVALITFNKKKDNK</sequence>
<evidence type="ECO:0000256" key="4">
    <source>
        <dbReference type="ARBA" id="ARBA00023088"/>
    </source>
</evidence>
<dbReference type="SUPFAM" id="SSF54106">
    <property type="entry name" value="LysM domain"/>
    <property type="match status" value="1"/>
</dbReference>
<feature type="compositionally biased region" description="Acidic residues" evidence="5">
    <location>
        <begin position="245"/>
        <end position="350"/>
    </location>
</feature>
<dbReference type="SMART" id="SM00257">
    <property type="entry name" value="LysM"/>
    <property type="match status" value="1"/>
</dbReference>
<keyword evidence="6" id="KW-1133">Transmembrane helix</keyword>
<keyword evidence="2" id="KW-0964">Secreted</keyword>
<evidence type="ECO:0000256" key="7">
    <source>
        <dbReference type="SAM" id="SignalP"/>
    </source>
</evidence>
<keyword evidence="6" id="KW-0812">Transmembrane</keyword>
<dbReference type="STRING" id="1121925.SAMN02746011_01801"/>
<dbReference type="Gene3D" id="3.10.350.10">
    <property type="entry name" value="LysM domain"/>
    <property type="match status" value="1"/>
</dbReference>
<evidence type="ECO:0000256" key="3">
    <source>
        <dbReference type="ARBA" id="ARBA00022729"/>
    </source>
</evidence>
<name>A0A1T4NMG4_9LACT</name>
<evidence type="ECO:0000313" key="10">
    <source>
        <dbReference type="EMBL" id="SJZ80404.1"/>
    </source>
</evidence>
<dbReference type="GO" id="GO:0008932">
    <property type="term" value="F:lytic endotransglycosylase activity"/>
    <property type="evidence" value="ECO:0007669"/>
    <property type="project" value="TreeGrafter"/>
</dbReference>
<dbReference type="PANTHER" id="PTHR33734:SF22">
    <property type="entry name" value="MEMBRANE-BOUND LYTIC MUREIN TRANSGLYCOSYLASE D"/>
    <property type="match status" value="1"/>
</dbReference>
<keyword evidence="1" id="KW-0134">Cell wall</keyword>